<dbReference type="EMBL" id="QRVK01000002">
    <property type="protein sequence ID" value="RGS44099.1"/>
    <property type="molecule type" value="Genomic_DNA"/>
</dbReference>
<evidence type="ECO:0000313" key="1">
    <source>
        <dbReference type="EMBL" id="RGS44099.1"/>
    </source>
</evidence>
<dbReference type="AlphaFoldDB" id="A0A3R5ZQI0"/>
<evidence type="ECO:0000313" key="2">
    <source>
        <dbReference type="Proteomes" id="UP000283295"/>
    </source>
</evidence>
<comment type="caution">
    <text evidence="1">The sequence shown here is derived from an EMBL/GenBank/DDBJ whole genome shotgun (WGS) entry which is preliminary data.</text>
</comment>
<organism evidence="1 2">
    <name type="scientific">Coprococcus eutactus</name>
    <dbReference type="NCBI Taxonomy" id="33043"/>
    <lineage>
        <taxon>Bacteria</taxon>
        <taxon>Bacillati</taxon>
        <taxon>Bacillota</taxon>
        <taxon>Clostridia</taxon>
        <taxon>Lachnospirales</taxon>
        <taxon>Lachnospiraceae</taxon>
        <taxon>Coprococcus</taxon>
    </lineage>
</organism>
<protein>
    <submittedName>
        <fullName evidence="1">Uncharacterized protein</fullName>
    </submittedName>
</protein>
<gene>
    <name evidence="1" type="ORF">DWX94_01550</name>
</gene>
<dbReference type="Proteomes" id="UP000283295">
    <property type="component" value="Unassembled WGS sequence"/>
</dbReference>
<proteinExistence type="predicted"/>
<name>A0A3R5ZQI0_9FIRM</name>
<sequence>MSDGRSDYKKVAMDFLLYSYWGLSLDDLDGDCEKEIKYAAINKAYGDAARHVLRLPELDSPDEKTFREIGTKFLMDNIGVEKDAATLINEFYENKEIKAIRDKCDEKNSERKKNAESGEKEYGINQGHIQKWVNMSYKYLCIIYTIKKEFVGGENPYEKFADSDRYHIPVDRYILKEAKFKENKEGYTWSTAKDYRKMEDYVTDSQSFKENGDKSKYEWENDVWIRQSKAERKANDKIRKKVLEK</sequence>
<reference evidence="1 2" key="1">
    <citation type="submission" date="2018-08" db="EMBL/GenBank/DDBJ databases">
        <title>A genome reference for cultivated species of the human gut microbiota.</title>
        <authorList>
            <person name="Zou Y."/>
            <person name="Xue W."/>
            <person name="Luo G."/>
        </authorList>
    </citation>
    <scope>NUCLEOTIDE SEQUENCE [LARGE SCALE GENOMIC DNA]</scope>
    <source>
        <strain evidence="1 2">AF22-21</strain>
    </source>
</reference>
<accession>A0A3R5ZQI0</accession>